<sequence length="217" mass="24252">MGGLEETAALFIMCGKIKATVQKHMQSQRRSKEELNRLNQAIRRLTVEPCEPGKDPVALQEEGASGSAKGKVAWLEAALQRAKQDMVQQLREYQELMIAKLGLDFEIATYRKLLEGEESRLGLGFGAGSVSGAGKCGEKRFLLRQPLSAQPWAALPTAGRAPPRTPRACCRLERARRPGDERPWRRLRALRLPRLCRGLQQQRLPRMLNLSSSAPEK</sequence>
<dbReference type="RefSeq" id="XP_074232008.1">
    <property type="nucleotide sequence ID" value="XM_074375907.1"/>
</dbReference>
<gene>
    <name evidence="2" type="primary">LOC141579490</name>
</gene>
<keyword evidence="1" id="KW-1185">Reference proteome</keyword>
<protein>
    <submittedName>
        <fullName evidence="2">Keratin, type II cuticular Hb6-like</fullName>
    </submittedName>
</protein>
<organism evidence="1 2">
    <name type="scientific">Camelus bactrianus</name>
    <name type="common">Bactrian camel</name>
    <dbReference type="NCBI Taxonomy" id="9837"/>
    <lineage>
        <taxon>Eukaryota</taxon>
        <taxon>Metazoa</taxon>
        <taxon>Chordata</taxon>
        <taxon>Craniata</taxon>
        <taxon>Vertebrata</taxon>
        <taxon>Euteleostomi</taxon>
        <taxon>Mammalia</taxon>
        <taxon>Eutheria</taxon>
        <taxon>Laurasiatheria</taxon>
        <taxon>Artiodactyla</taxon>
        <taxon>Tylopoda</taxon>
        <taxon>Camelidae</taxon>
        <taxon>Camelus</taxon>
    </lineage>
</organism>
<evidence type="ECO:0000313" key="2">
    <source>
        <dbReference type="RefSeq" id="XP_074232008.1"/>
    </source>
</evidence>
<reference evidence="2" key="1">
    <citation type="submission" date="2025-08" db="UniProtKB">
        <authorList>
            <consortium name="RefSeq"/>
        </authorList>
    </citation>
    <scope>IDENTIFICATION</scope>
    <source>
        <tissue evidence="2">Blood</tissue>
    </source>
</reference>
<evidence type="ECO:0000313" key="1">
    <source>
        <dbReference type="Proteomes" id="UP001732780"/>
    </source>
</evidence>
<accession>A0AC58RBW4</accession>
<proteinExistence type="predicted"/>
<name>A0AC58RBW4_CAMBA</name>
<dbReference type="Proteomes" id="UP001732780">
    <property type="component" value="Chromosome 12"/>
</dbReference>